<proteinExistence type="predicted"/>
<gene>
    <name evidence="2" type="ORF">EA722_00710</name>
</gene>
<evidence type="ECO:0000256" key="1">
    <source>
        <dbReference type="SAM" id="MobiDB-lite"/>
    </source>
</evidence>
<evidence type="ECO:0000313" key="3">
    <source>
        <dbReference type="Proteomes" id="UP000269597"/>
    </source>
</evidence>
<evidence type="ECO:0000313" key="2">
    <source>
        <dbReference type="EMBL" id="RSP81471.1"/>
    </source>
</evidence>
<reference evidence="2 3" key="1">
    <citation type="submission" date="2018-10" db="EMBL/GenBank/DDBJ databases">
        <title>GWAS and RNA-Seq identify cryptic mechanisms of antimicrobial resistance in Acinetobacter baumannii.</title>
        <authorList>
            <person name="Sahl J.W."/>
        </authorList>
    </citation>
    <scope>NUCLEOTIDE SEQUENCE [LARGE SCALE GENOMIC DNA]</scope>
    <source>
        <strain evidence="2 3">TG31299</strain>
    </source>
</reference>
<feature type="region of interest" description="Disordered" evidence="1">
    <location>
        <begin position="281"/>
        <end position="306"/>
    </location>
</feature>
<dbReference type="RefSeq" id="WP_114182551.1">
    <property type="nucleotide sequence ID" value="NZ_BKDD01000001.1"/>
</dbReference>
<comment type="caution">
    <text evidence="2">The sequence shown here is derived from an EMBL/GenBank/DDBJ whole genome shotgun (WGS) entry which is preliminary data.</text>
</comment>
<dbReference type="NCBIfam" id="NF041109">
    <property type="entry name" value="VF_TspB_C_term"/>
    <property type="match status" value="1"/>
</dbReference>
<feature type="compositionally biased region" description="Polar residues" evidence="1">
    <location>
        <begin position="281"/>
        <end position="297"/>
    </location>
</feature>
<dbReference type="EMBL" id="RFBY01000001">
    <property type="protein sequence ID" value="RSP81471.1"/>
    <property type="molecule type" value="Genomic_DNA"/>
</dbReference>
<accession>A0A3R9SHB0</accession>
<sequence>MGSITSYCVKVIKDNFKLLTWLQIFIIAIAPNFIFYQAANATTVSAEGWSVTKRLVQGATTFYDGAKNVVLNGKNYAATGTAAITPTASQVSKMIVRTGAVLAVDLAIKALIGSVDYVMDPANNRVIYHEQSTDYIGTKASTQGVYGTSAMNSCVNWNSNQQTRNGGNYRFQAKSVSLHSVVNPSYQYFLCNYQFSWDAGSTWVSDKVSGVIENLQQQTTEEKYLPYDAVAAKVISNAEAENTDAKAYVSSVADTALEDEQRQIVPATDITQQLNNSQAIPTSNTAQGQAVPQTKPNDPTAPKAPPTDITINFPVFCEWAPTVCQAAQAGINYVASYTQDVDALKKEYGDNPKFDDKPLEFDKDPAAPDTTISFGGGCPAPLNAPYSFMGISGSIEIPFTPFCKIAEVSKPVIIAVSAYFAALIIGGIRSGDA</sequence>
<organism evidence="2 3">
    <name type="scientific">Acinetobacter baumannii</name>
    <dbReference type="NCBI Taxonomy" id="470"/>
    <lineage>
        <taxon>Bacteria</taxon>
        <taxon>Pseudomonadati</taxon>
        <taxon>Pseudomonadota</taxon>
        <taxon>Gammaproteobacteria</taxon>
        <taxon>Moraxellales</taxon>
        <taxon>Moraxellaceae</taxon>
        <taxon>Acinetobacter</taxon>
        <taxon>Acinetobacter calcoaceticus/baumannii complex</taxon>
    </lineage>
</organism>
<protein>
    <submittedName>
        <fullName evidence="2">Uncharacterized protein</fullName>
    </submittedName>
</protein>
<dbReference type="AlphaFoldDB" id="A0A3R9SHB0"/>
<dbReference type="Proteomes" id="UP000269597">
    <property type="component" value="Unassembled WGS sequence"/>
</dbReference>
<name>A0A3R9SHB0_ACIBA</name>